<protein>
    <recommendedName>
        <fullName evidence="2">Fibronectin type III domain-containing protein</fullName>
    </recommendedName>
</protein>
<dbReference type="Pfam" id="PF16066">
    <property type="entry name" value="DUF4808"/>
    <property type="match status" value="1"/>
</dbReference>
<keyword evidence="1" id="KW-0472">Membrane</keyword>
<feature type="transmembrane region" description="Helical" evidence="1">
    <location>
        <begin position="105"/>
        <end position="123"/>
    </location>
</feature>
<evidence type="ECO:0000256" key="1">
    <source>
        <dbReference type="SAM" id="Phobius"/>
    </source>
</evidence>
<dbReference type="AlphaFoldDB" id="A0A7R8UCW0"/>
<keyword evidence="1" id="KW-0812">Transmembrane</keyword>
<keyword evidence="4" id="KW-1185">Reference proteome</keyword>
<accession>A0A7R8UCW0</accession>
<dbReference type="Proteomes" id="UP000594454">
    <property type="component" value="Chromosome 1"/>
</dbReference>
<gene>
    <name evidence="3" type="ORF">HERILL_LOCUS1699</name>
</gene>
<dbReference type="InterPro" id="IPR032073">
    <property type="entry name" value="FNDC5_C"/>
</dbReference>
<dbReference type="PANTHER" id="PTHR21104">
    <property type="entry name" value="FIBRONECTIN TYPE III DOMAIN-CONTAINING PROTEIN"/>
    <property type="match status" value="1"/>
</dbReference>
<evidence type="ECO:0000313" key="4">
    <source>
        <dbReference type="Proteomes" id="UP000594454"/>
    </source>
</evidence>
<reference evidence="3 4" key="1">
    <citation type="submission" date="2020-11" db="EMBL/GenBank/DDBJ databases">
        <authorList>
            <person name="Wallbank WR R."/>
            <person name="Pardo Diaz C."/>
            <person name="Kozak K."/>
            <person name="Martin S."/>
            <person name="Jiggins C."/>
            <person name="Moest M."/>
            <person name="Warren A I."/>
            <person name="Generalovic N T."/>
            <person name="Byers J.R.P. K."/>
            <person name="Montejo-Kovacevich G."/>
            <person name="Yen C E."/>
        </authorList>
    </citation>
    <scope>NUCLEOTIDE SEQUENCE [LARGE SCALE GENOMIC DNA]</scope>
</reference>
<dbReference type="EMBL" id="LR899009">
    <property type="protein sequence ID" value="CAD7078431.1"/>
    <property type="molecule type" value="Genomic_DNA"/>
</dbReference>
<dbReference type="OrthoDB" id="9949424at2759"/>
<name>A0A7R8UCW0_HERIL</name>
<dbReference type="InterPro" id="IPR036116">
    <property type="entry name" value="FN3_sf"/>
</dbReference>
<sequence>MFVACFIVQVVQQVAGHSEAVVLDHLLPNTQYQLTVTAVVSGHRYKSRQVIFKTLELSKGGSGDSMAPHSGHNFGDFSDSAFTTTTGSPPNATTRELPTIRGVEVGIVVLVLIVWAGAIALFFNRWGKIRMLLPYQPDYKQEQLKVPGTGVCTGSACNGQHSHQLEDAESVSSRRQITQGYIELLQKIQDDFVDEENTNESCTCESYKGNVQSKGINCSAFLCTNA</sequence>
<evidence type="ECO:0000313" key="3">
    <source>
        <dbReference type="EMBL" id="CAD7078431.1"/>
    </source>
</evidence>
<dbReference type="PANTHER" id="PTHR21104:SF2">
    <property type="entry name" value="FIBRONECTIN TYPE-III DOMAIN-CONTAINING PROTEIN"/>
    <property type="match status" value="1"/>
</dbReference>
<dbReference type="InterPro" id="IPR003961">
    <property type="entry name" value="FN3_dom"/>
</dbReference>
<feature type="domain" description="Fibronectin type III" evidence="2">
    <location>
        <begin position="99"/>
        <end position="172"/>
    </location>
</feature>
<dbReference type="CDD" id="cd00063">
    <property type="entry name" value="FN3"/>
    <property type="match status" value="1"/>
</dbReference>
<proteinExistence type="predicted"/>
<dbReference type="InParanoid" id="A0A7R8UCW0"/>
<evidence type="ECO:0000259" key="2">
    <source>
        <dbReference type="Pfam" id="PF16066"/>
    </source>
</evidence>
<dbReference type="SUPFAM" id="SSF49265">
    <property type="entry name" value="Fibronectin type III"/>
    <property type="match status" value="1"/>
</dbReference>
<keyword evidence="1" id="KW-1133">Transmembrane helix</keyword>
<organism evidence="3 4">
    <name type="scientific">Hermetia illucens</name>
    <name type="common">Black soldier fly</name>
    <dbReference type="NCBI Taxonomy" id="343691"/>
    <lineage>
        <taxon>Eukaryota</taxon>
        <taxon>Metazoa</taxon>
        <taxon>Ecdysozoa</taxon>
        <taxon>Arthropoda</taxon>
        <taxon>Hexapoda</taxon>
        <taxon>Insecta</taxon>
        <taxon>Pterygota</taxon>
        <taxon>Neoptera</taxon>
        <taxon>Endopterygota</taxon>
        <taxon>Diptera</taxon>
        <taxon>Brachycera</taxon>
        <taxon>Stratiomyomorpha</taxon>
        <taxon>Stratiomyidae</taxon>
        <taxon>Hermetiinae</taxon>
        <taxon>Hermetia</taxon>
    </lineage>
</organism>